<dbReference type="Pfam" id="PF00367">
    <property type="entry name" value="PTS_EIIB"/>
    <property type="match status" value="1"/>
</dbReference>
<dbReference type="EMBL" id="LCVB01000019">
    <property type="protein sequence ID" value="KLJ30219.1"/>
    <property type="molecule type" value="Genomic_DNA"/>
</dbReference>
<dbReference type="EMBL" id="QHGZ01000091">
    <property type="protein sequence ID" value="RDY85188.1"/>
    <property type="molecule type" value="Genomic_DNA"/>
</dbReference>
<organism evidence="16 18">
    <name type="scientific">Streptococcus agalactiae</name>
    <dbReference type="NCBI Taxonomy" id="1311"/>
    <lineage>
        <taxon>Bacteria</taxon>
        <taxon>Bacillati</taxon>
        <taxon>Bacillota</taxon>
        <taxon>Bacilli</taxon>
        <taxon>Lactobacillales</taxon>
        <taxon>Streptococcaceae</taxon>
        <taxon>Streptococcus</taxon>
    </lineage>
</organism>
<feature type="transmembrane region" description="Helical" evidence="12">
    <location>
        <begin position="113"/>
        <end position="136"/>
    </location>
</feature>
<dbReference type="InterPro" id="IPR001996">
    <property type="entry name" value="PTS_IIB_1"/>
</dbReference>
<dbReference type="SUPFAM" id="SSF55604">
    <property type="entry name" value="Glucose permease domain IIB"/>
    <property type="match status" value="1"/>
</dbReference>
<evidence type="ECO:0000256" key="7">
    <source>
        <dbReference type="ARBA" id="ARBA00022692"/>
    </source>
</evidence>
<evidence type="ECO:0000313" key="18">
    <source>
        <dbReference type="Proteomes" id="UP000256718"/>
    </source>
</evidence>
<feature type="transmembrane region" description="Helical" evidence="12">
    <location>
        <begin position="208"/>
        <end position="228"/>
    </location>
</feature>
<reference evidence="15 17" key="1">
    <citation type="journal article" date="2015" name="PLoS ONE">
        <title>Genomic analysis reveals the molecular basis for capsule loss in the group B streptococcus population.</title>
        <authorList>
            <consortium name="DEVANI Consortium"/>
            <person name="Rosini R."/>
            <person name="Campisi E."/>
            <person name="De Chiara M."/>
            <person name="Tettelin H."/>
            <person name="Rinaudo D."/>
            <person name="Toniolo C."/>
            <person name="Metruccio M."/>
            <person name="Guidotti S."/>
            <person name="Sorensen U.B."/>
            <person name="Kilian M."/>
            <person name="Ramirez M."/>
            <person name="Janulczyk R."/>
            <person name="Donati C."/>
            <person name="Grandi G."/>
            <person name="Margarit I."/>
        </authorList>
    </citation>
    <scope>NUCLEOTIDE SEQUENCE [LARGE SCALE GENOMIC DNA]</scope>
    <source>
        <strain evidence="15 17">ES-PW-063</strain>
    </source>
</reference>
<evidence type="ECO:0000313" key="16">
    <source>
        <dbReference type="EMBL" id="RDY85188.1"/>
    </source>
</evidence>
<protein>
    <submittedName>
        <fullName evidence="16">PTS cellobiose transporter subunit IIC</fullName>
    </submittedName>
</protein>
<evidence type="ECO:0000256" key="11">
    <source>
        <dbReference type="PROSITE-ProRule" id="PRU00421"/>
    </source>
</evidence>
<comment type="caution">
    <text evidence="16">The sequence shown here is derived from an EMBL/GenBank/DDBJ whole genome shotgun (WGS) entry which is preliminary data.</text>
</comment>
<dbReference type="GO" id="GO:0090589">
    <property type="term" value="F:protein-phosphocysteine-trehalose phosphotransferase system transporter activity"/>
    <property type="evidence" value="ECO:0007669"/>
    <property type="project" value="TreeGrafter"/>
</dbReference>
<evidence type="ECO:0000256" key="6">
    <source>
        <dbReference type="ARBA" id="ARBA00022683"/>
    </source>
</evidence>
<feature type="transmembrane region" description="Helical" evidence="12">
    <location>
        <begin position="426"/>
        <end position="451"/>
    </location>
</feature>
<feature type="transmembrane region" description="Helical" evidence="12">
    <location>
        <begin position="380"/>
        <end position="397"/>
    </location>
</feature>
<evidence type="ECO:0000256" key="4">
    <source>
        <dbReference type="ARBA" id="ARBA00022597"/>
    </source>
</evidence>
<accession>A0A0H1FP64</accession>
<dbReference type="GO" id="GO:0009401">
    <property type="term" value="P:phosphoenolpyruvate-dependent sugar phosphotransferase system"/>
    <property type="evidence" value="ECO:0007669"/>
    <property type="project" value="UniProtKB-KW"/>
</dbReference>
<feature type="transmembrane region" description="Helical" evidence="12">
    <location>
        <begin position="240"/>
        <end position="262"/>
    </location>
</feature>
<gene>
    <name evidence="16" type="ORF">C4618_03315</name>
    <name evidence="15" type="ORF">WA45_03645</name>
</gene>
<dbReference type="OMA" id="SWLIPML"/>
<feature type="domain" description="PTS EIIC type-1" evidence="14">
    <location>
        <begin position="104"/>
        <end position="459"/>
    </location>
</feature>
<feature type="domain" description="PTS EIIB type-1" evidence="13">
    <location>
        <begin position="6"/>
        <end position="88"/>
    </location>
</feature>
<keyword evidence="8" id="KW-0418">Kinase</keyword>
<dbReference type="Proteomes" id="UP000035174">
    <property type="component" value="Unassembled WGS sequence"/>
</dbReference>
<dbReference type="GO" id="GO:0016301">
    <property type="term" value="F:kinase activity"/>
    <property type="evidence" value="ECO:0007669"/>
    <property type="project" value="UniProtKB-KW"/>
</dbReference>
<evidence type="ECO:0000259" key="14">
    <source>
        <dbReference type="PROSITE" id="PS51103"/>
    </source>
</evidence>
<proteinExistence type="predicted"/>
<evidence type="ECO:0000256" key="9">
    <source>
        <dbReference type="ARBA" id="ARBA00022989"/>
    </source>
</evidence>
<keyword evidence="6" id="KW-0598">Phosphotransferase system</keyword>
<keyword evidence="3" id="KW-1003">Cell membrane</keyword>
<dbReference type="CDD" id="cd00212">
    <property type="entry name" value="PTS_IIB_glc"/>
    <property type="match status" value="1"/>
</dbReference>
<keyword evidence="7 12" id="KW-0812">Transmembrane</keyword>
<feature type="active site" description="Phosphocysteine intermediate; for EIIB activity" evidence="11">
    <location>
        <position position="28"/>
    </location>
</feature>
<name>A0A0H1FP64_STRAG</name>
<dbReference type="InterPro" id="IPR036878">
    <property type="entry name" value="Glu_permease_IIB"/>
</dbReference>
<feature type="transmembrane region" description="Helical" evidence="12">
    <location>
        <begin position="282"/>
        <end position="303"/>
    </location>
</feature>
<evidence type="ECO:0000256" key="12">
    <source>
        <dbReference type="SAM" id="Phobius"/>
    </source>
</evidence>
<keyword evidence="10 12" id="KW-0472">Membrane</keyword>
<dbReference type="GO" id="GO:0015771">
    <property type="term" value="P:trehalose transport"/>
    <property type="evidence" value="ECO:0007669"/>
    <property type="project" value="TreeGrafter"/>
</dbReference>
<dbReference type="InterPro" id="IPR018113">
    <property type="entry name" value="PTrfase_EIIB_Cys"/>
</dbReference>
<dbReference type="PROSITE" id="PS51098">
    <property type="entry name" value="PTS_EIIB_TYPE_1"/>
    <property type="match status" value="1"/>
</dbReference>
<dbReference type="InterPro" id="IPR050558">
    <property type="entry name" value="PTS_Sugar-Specific_Components"/>
</dbReference>
<dbReference type="Proteomes" id="UP000256718">
    <property type="component" value="Unassembled WGS sequence"/>
</dbReference>
<keyword evidence="9 12" id="KW-1133">Transmembrane helix</keyword>
<keyword evidence="4" id="KW-0762">Sugar transport</keyword>
<reference evidence="16 18" key="2">
    <citation type="journal article" date="2018" name="Emerg. Microbes Infect.">
        <title>Phenotypic and molecular analysis of nontypeable Group B streptococci: identification of cps2a and hybrid cps2a/cps5 Group B streptococcal capsule gene clusters.</title>
        <authorList>
            <person name="Alhhazmi A."/>
            <person name="Tyrrell G.J."/>
        </authorList>
    </citation>
    <scope>NUCLEOTIDE SEQUENCE [LARGE SCALE GENOMIC DNA]</scope>
    <source>
        <strain evidence="16 18">PLGBS17</strain>
    </source>
</reference>
<evidence type="ECO:0000256" key="2">
    <source>
        <dbReference type="ARBA" id="ARBA00022448"/>
    </source>
</evidence>
<dbReference type="GO" id="GO:0008982">
    <property type="term" value="F:protein-N(PI)-phosphohistidine-sugar phosphotransferase activity"/>
    <property type="evidence" value="ECO:0007669"/>
    <property type="project" value="InterPro"/>
</dbReference>
<dbReference type="InterPro" id="IPR003352">
    <property type="entry name" value="PTS_EIIC"/>
</dbReference>
<evidence type="ECO:0000259" key="13">
    <source>
        <dbReference type="PROSITE" id="PS51098"/>
    </source>
</evidence>
<evidence type="ECO:0000313" key="15">
    <source>
        <dbReference type="EMBL" id="KLJ30219.1"/>
    </source>
</evidence>
<dbReference type="AlphaFoldDB" id="A0A0H1FP64"/>
<evidence type="ECO:0000256" key="5">
    <source>
        <dbReference type="ARBA" id="ARBA00022679"/>
    </source>
</evidence>
<evidence type="ECO:0000256" key="10">
    <source>
        <dbReference type="ARBA" id="ARBA00023136"/>
    </source>
</evidence>
<feature type="transmembrane region" description="Helical" evidence="12">
    <location>
        <begin position="142"/>
        <end position="164"/>
    </location>
</feature>
<dbReference type="PANTHER" id="PTHR30175">
    <property type="entry name" value="PHOSPHOTRANSFERASE SYSTEM TRANSPORT PROTEIN"/>
    <property type="match status" value="1"/>
</dbReference>
<feature type="transmembrane region" description="Helical" evidence="12">
    <location>
        <begin position="354"/>
        <end position="374"/>
    </location>
</feature>
<dbReference type="Gene3D" id="3.30.1360.60">
    <property type="entry name" value="Glucose permease domain IIB"/>
    <property type="match status" value="1"/>
</dbReference>
<evidence type="ECO:0000313" key="17">
    <source>
        <dbReference type="Proteomes" id="UP000035174"/>
    </source>
</evidence>
<dbReference type="PANTHER" id="PTHR30175:SF1">
    <property type="entry name" value="PTS SYSTEM ARBUTIN-, CELLOBIOSE-, AND SALICIN-SPECIFIC EIIBC COMPONENT-RELATED"/>
    <property type="match status" value="1"/>
</dbReference>
<evidence type="ECO:0000256" key="3">
    <source>
        <dbReference type="ARBA" id="ARBA00022475"/>
    </source>
</evidence>
<evidence type="ECO:0000256" key="8">
    <source>
        <dbReference type="ARBA" id="ARBA00022777"/>
    </source>
</evidence>
<evidence type="ECO:0000256" key="1">
    <source>
        <dbReference type="ARBA" id="ARBA00004651"/>
    </source>
</evidence>
<keyword evidence="5" id="KW-0808">Transferase</keyword>
<keyword evidence="2" id="KW-0813">Transport</keyword>
<dbReference type="RefSeq" id="WP_001865878.1">
    <property type="nucleotide sequence ID" value="NZ_AP018935.1"/>
</dbReference>
<comment type="subcellular location">
    <subcellularLocation>
        <location evidence="1">Cell membrane</location>
        <topology evidence="1">Multi-pass membrane protein</topology>
    </subcellularLocation>
</comment>
<dbReference type="PROSITE" id="PS01035">
    <property type="entry name" value="PTS_EIIB_TYPE_1_CYS"/>
    <property type="match status" value="1"/>
</dbReference>
<dbReference type="Pfam" id="PF02378">
    <property type="entry name" value="PTS_EIIC"/>
    <property type="match status" value="1"/>
</dbReference>
<dbReference type="InterPro" id="IPR013013">
    <property type="entry name" value="PTS_EIIC_1"/>
</dbReference>
<sequence>MSREYITLSKNIIKHLGGQNNINNVYHCQTRLRFSLNDPTKVNLEQLKTLKEVKTVVISGGQHQIVIGTHVAKVFEEINSLIETNSTTKIEQTKKAKAVSRIIDFVSGTFQPILPALSGAGMIKALLALLLVFKILTPSSQTYILLNLFADGVFYFLPILIAITAAQKLKANPILALGTVVMLLHPNWANLVASGKPVSLFHTIPFTLTNYASSVIPIILIICVQAYIEKYLKQIIPKSLRLVLVPMLIFLSMGILSFSILGPMGTIAGQYLAVIFTFLSKYASWAPAFLVGAFAPILIMFGVHSGIAALGITQLAKLGVDSIFGPGMLCSNIAQATAGTVVTLITKEKKLKEIAGPAAITAYMGITEPILYGVNLPKRYPLIASLIGGGLGGLYAGIMNAHRFAVGSSGLPGLFLYISHTSTHLFITMLIAVIITVSTTAILTFILAQYYEKQVSIRQRD</sequence>
<dbReference type="FunFam" id="3.30.1360.60:FF:000001">
    <property type="entry name" value="PTS system glucose-specific IIBC component PtsG"/>
    <property type="match status" value="1"/>
</dbReference>
<dbReference type="PROSITE" id="PS51103">
    <property type="entry name" value="PTS_EIIC_TYPE_1"/>
    <property type="match status" value="1"/>
</dbReference>
<dbReference type="GO" id="GO:0005886">
    <property type="term" value="C:plasma membrane"/>
    <property type="evidence" value="ECO:0007669"/>
    <property type="project" value="UniProtKB-SubCell"/>
</dbReference>